<keyword evidence="6" id="KW-0694">RNA-binding</keyword>
<dbReference type="InterPro" id="IPR013005">
    <property type="entry name" value="Ribosomal_uL4-like"/>
</dbReference>
<evidence type="ECO:0000256" key="2">
    <source>
        <dbReference type="ARBA" id="ARBA00011838"/>
    </source>
</evidence>
<keyword evidence="4 6" id="KW-0687">Ribonucleoprotein</keyword>
<dbReference type="GO" id="GO:0003735">
    <property type="term" value="F:structural constituent of ribosome"/>
    <property type="evidence" value="ECO:0007669"/>
    <property type="project" value="InterPro"/>
</dbReference>
<keyword evidence="3 6" id="KW-0689">Ribosomal protein</keyword>
<sequence>MPKVAVYNMNGEQVGDIELNEKLFSAPVRPDLMHAVVLSLLAAKRQGTHKVKTRSEVSGGGRKPWRQKGTGRARQGSTRSPQWKGGGVVFGPTPRTYELKVPKKVRRLALYSALSSKVDEGKLIVLDDLAVSEAKTKHMATLLQALHVNKVLLVDGQREENAYLSARNIQGLKYVEANALNVYDLIQHDHLVLTRDAVAKVEEVFA</sequence>
<dbReference type="GO" id="GO:0006412">
    <property type="term" value="P:translation"/>
    <property type="evidence" value="ECO:0007669"/>
    <property type="project" value="UniProtKB-UniRule"/>
</dbReference>
<dbReference type="GO" id="GO:0005840">
    <property type="term" value="C:ribosome"/>
    <property type="evidence" value="ECO:0007669"/>
    <property type="project" value="UniProtKB-KW"/>
</dbReference>
<name>A0A0P9CEB5_9BACL</name>
<dbReference type="OrthoDB" id="9803201at2"/>
<organism evidence="8 9">
    <name type="scientific">Alicyclobacillus ferrooxydans</name>
    <dbReference type="NCBI Taxonomy" id="471514"/>
    <lineage>
        <taxon>Bacteria</taxon>
        <taxon>Bacillati</taxon>
        <taxon>Bacillota</taxon>
        <taxon>Bacilli</taxon>
        <taxon>Bacillales</taxon>
        <taxon>Alicyclobacillaceae</taxon>
        <taxon>Alicyclobacillus</taxon>
    </lineage>
</organism>
<dbReference type="Gene3D" id="3.40.1370.10">
    <property type="match status" value="1"/>
</dbReference>
<dbReference type="PANTHER" id="PTHR10746">
    <property type="entry name" value="50S RIBOSOMAL PROTEIN L4"/>
    <property type="match status" value="1"/>
</dbReference>
<evidence type="ECO:0000256" key="1">
    <source>
        <dbReference type="ARBA" id="ARBA00010528"/>
    </source>
</evidence>
<dbReference type="SUPFAM" id="SSF52166">
    <property type="entry name" value="Ribosomal protein L4"/>
    <property type="match status" value="1"/>
</dbReference>
<dbReference type="PATRIC" id="fig|471514.4.peg.940"/>
<feature type="region of interest" description="Disordered" evidence="7">
    <location>
        <begin position="48"/>
        <end position="87"/>
    </location>
</feature>
<gene>
    <name evidence="6" type="primary">rplD</name>
    <name evidence="8" type="ORF">AN477_08780</name>
</gene>
<comment type="caution">
    <text evidence="8">The sequence shown here is derived from an EMBL/GenBank/DDBJ whole genome shotgun (WGS) entry which is preliminary data.</text>
</comment>
<evidence type="ECO:0000256" key="6">
    <source>
        <dbReference type="HAMAP-Rule" id="MF_01328"/>
    </source>
</evidence>
<dbReference type="Proteomes" id="UP000050482">
    <property type="component" value="Unassembled WGS sequence"/>
</dbReference>
<dbReference type="GO" id="GO:1990904">
    <property type="term" value="C:ribonucleoprotein complex"/>
    <property type="evidence" value="ECO:0007669"/>
    <property type="project" value="UniProtKB-KW"/>
</dbReference>
<dbReference type="Pfam" id="PF00573">
    <property type="entry name" value="Ribosomal_L4"/>
    <property type="match status" value="1"/>
</dbReference>
<evidence type="ECO:0000256" key="7">
    <source>
        <dbReference type="SAM" id="MobiDB-lite"/>
    </source>
</evidence>
<comment type="function">
    <text evidence="6">Forms part of the polypeptide exit tunnel.</text>
</comment>
<accession>A0A0P9CEB5</accession>
<evidence type="ECO:0000256" key="4">
    <source>
        <dbReference type="ARBA" id="ARBA00023274"/>
    </source>
</evidence>
<dbReference type="InterPro" id="IPR002136">
    <property type="entry name" value="Ribosomal_uL4"/>
</dbReference>
<evidence type="ECO:0000313" key="8">
    <source>
        <dbReference type="EMBL" id="KPV44152.1"/>
    </source>
</evidence>
<dbReference type="InterPro" id="IPR023574">
    <property type="entry name" value="Ribosomal_uL4_dom_sf"/>
</dbReference>
<reference evidence="8 9" key="1">
    <citation type="submission" date="2015-09" db="EMBL/GenBank/DDBJ databases">
        <title>Draft genome sequence of Alicyclobacillus ferrooxydans DSM 22381.</title>
        <authorList>
            <person name="Hemp J."/>
        </authorList>
    </citation>
    <scope>NUCLEOTIDE SEQUENCE [LARGE SCALE GENOMIC DNA]</scope>
    <source>
        <strain evidence="8 9">TC-34</strain>
    </source>
</reference>
<dbReference type="NCBIfam" id="TIGR03953">
    <property type="entry name" value="rplD_bact"/>
    <property type="match status" value="1"/>
</dbReference>
<evidence type="ECO:0000256" key="5">
    <source>
        <dbReference type="ARBA" id="ARBA00035244"/>
    </source>
</evidence>
<dbReference type="GO" id="GO:0019843">
    <property type="term" value="F:rRNA binding"/>
    <property type="evidence" value="ECO:0007669"/>
    <property type="project" value="UniProtKB-UniRule"/>
</dbReference>
<comment type="subunit">
    <text evidence="2 6">Part of the 50S ribosomal subunit.</text>
</comment>
<evidence type="ECO:0000313" key="9">
    <source>
        <dbReference type="Proteomes" id="UP000050482"/>
    </source>
</evidence>
<comment type="function">
    <text evidence="6">One of the primary rRNA binding proteins, this protein initially binds near the 5'-end of the 23S rRNA. It is important during the early stages of 50S assembly. It makes multiple contacts with different domains of the 23S rRNA in the assembled 50S subunit and ribosome.</text>
</comment>
<protein>
    <recommendedName>
        <fullName evidence="5 6">Large ribosomal subunit protein uL4</fullName>
    </recommendedName>
</protein>
<evidence type="ECO:0000256" key="3">
    <source>
        <dbReference type="ARBA" id="ARBA00022980"/>
    </source>
</evidence>
<dbReference type="HAMAP" id="MF_01328_B">
    <property type="entry name" value="Ribosomal_uL4_B"/>
    <property type="match status" value="1"/>
</dbReference>
<dbReference type="STRING" id="471514.AN477_08780"/>
<dbReference type="RefSeq" id="WP_054968797.1">
    <property type="nucleotide sequence ID" value="NZ_LJCO01000040.1"/>
</dbReference>
<dbReference type="PANTHER" id="PTHR10746:SF6">
    <property type="entry name" value="LARGE RIBOSOMAL SUBUNIT PROTEIN UL4M"/>
    <property type="match status" value="1"/>
</dbReference>
<dbReference type="AlphaFoldDB" id="A0A0P9CEB5"/>
<dbReference type="EMBL" id="LJCO01000040">
    <property type="protein sequence ID" value="KPV44152.1"/>
    <property type="molecule type" value="Genomic_DNA"/>
</dbReference>
<keyword evidence="6" id="KW-0699">rRNA-binding</keyword>
<keyword evidence="9" id="KW-1185">Reference proteome</keyword>
<comment type="similarity">
    <text evidence="1 6">Belongs to the universal ribosomal protein uL4 family.</text>
</comment>
<proteinExistence type="inferred from homology"/>